<dbReference type="AlphaFoldDB" id="A0A9I9EMD1"/>
<organism evidence="2">
    <name type="scientific">Cucumis melo</name>
    <name type="common">Muskmelon</name>
    <dbReference type="NCBI Taxonomy" id="3656"/>
    <lineage>
        <taxon>Eukaryota</taxon>
        <taxon>Viridiplantae</taxon>
        <taxon>Streptophyta</taxon>
        <taxon>Embryophyta</taxon>
        <taxon>Tracheophyta</taxon>
        <taxon>Spermatophyta</taxon>
        <taxon>Magnoliopsida</taxon>
        <taxon>eudicotyledons</taxon>
        <taxon>Gunneridae</taxon>
        <taxon>Pentapetalae</taxon>
        <taxon>rosids</taxon>
        <taxon>fabids</taxon>
        <taxon>Cucurbitales</taxon>
        <taxon>Cucurbitaceae</taxon>
        <taxon>Benincaseae</taxon>
        <taxon>Cucumis</taxon>
    </lineage>
</organism>
<feature type="compositionally biased region" description="Basic residues" evidence="1">
    <location>
        <begin position="58"/>
        <end position="74"/>
    </location>
</feature>
<proteinExistence type="predicted"/>
<name>A0A9I9EMD1_CUCME</name>
<accession>A0A9I9EMD1</accession>
<sequence>MTSNISKQQIQASKSKVSKGPNASRTHHRTQNKTSCREKTKKTRQITITNEQYQTKPNSHRSRPHIKQHSKKTP</sequence>
<protein>
    <submittedName>
        <fullName evidence="2">Uncharacterized protein</fullName>
    </submittedName>
</protein>
<dbReference type="EnsemblPlants" id="MELO3C035749.2.1">
    <property type="protein sequence ID" value="MELO3C035749.2.1"/>
    <property type="gene ID" value="MELO3C035749.2"/>
</dbReference>
<evidence type="ECO:0000313" key="2">
    <source>
        <dbReference type="EnsemblPlants" id="MELO3C035749.2.1"/>
    </source>
</evidence>
<dbReference type="Gramene" id="MELO3C035749.2.1">
    <property type="protein sequence ID" value="MELO3C035749.2.1"/>
    <property type="gene ID" value="MELO3C035749.2"/>
</dbReference>
<feature type="compositionally biased region" description="Polar residues" evidence="1">
    <location>
        <begin position="1"/>
        <end position="15"/>
    </location>
</feature>
<feature type="compositionally biased region" description="Polar residues" evidence="1">
    <location>
        <begin position="45"/>
        <end position="57"/>
    </location>
</feature>
<feature type="region of interest" description="Disordered" evidence="1">
    <location>
        <begin position="1"/>
        <end position="74"/>
    </location>
</feature>
<reference evidence="2" key="1">
    <citation type="submission" date="2023-03" db="UniProtKB">
        <authorList>
            <consortium name="EnsemblPlants"/>
        </authorList>
    </citation>
    <scope>IDENTIFICATION</scope>
</reference>
<evidence type="ECO:0000256" key="1">
    <source>
        <dbReference type="SAM" id="MobiDB-lite"/>
    </source>
</evidence>